<evidence type="ECO:0000313" key="9">
    <source>
        <dbReference type="Proteomes" id="UP001172673"/>
    </source>
</evidence>
<dbReference type="AlphaFoldDB" id="A0AA39CCT1"/>
<evidence type="ECO:0000259" key="6">
    <source>
        <dbReference type="Pfam" id="PF01408"/>
    </source>
</evidence>
<dbReference type="GO" id="GO:0000166">
    <property type="term" value="F:nucleotide binding"/>
    <property type="evidence" value="ECO:0007669"/>
    <property type="project" value="InterPro"/>
</dbReference>
<feature type="domain" description="GFO/IDH/MocA-like oxidoreductase" evidence="7">
    <location>
        <begin position="144"/>
        <end position="265"/>
    </location>
</feature>
<proteinExistence type="inferred from homology"/>
<dbReference type="SUPFAM" id="SSF51735">
    <property type="entry name" value="NAD(P)-binding Rossmann-fold domains"/>
    <property type="match status" value="1"/>
</dbReference>
<dbReference type="Gene3D" id="3.30.360.10">
    <property type="entry name" value="Dihydrodipicolinate Reductase, domain 2"/>
    <property type="match status" value="1"/>
</dbReference>
<dbReference type="Pfam" id="PF22725">
    <property type="entry name" value="GFO_IDH_MocA_C3"/>
    <property type="match status" value="1"/>
</dbReference>
<dbReference type="PANTHER" id="PTHR22604">
    <property type="entry name" value="OXIDOREDUCTASES"/>
    <property type="match status" value="1"/>
</dbReference>
<dbReference type="InterPro" id="IPR050984">
    <property type="entry name" value="Gfo/Idh/MocA_domain"/>
</dbReference>
<keyword evidence="2" id="KW-0560">Oxidoreductase</keyword>
<evidence type="ECO:0000256" key="5">
    <source>
        <dbReference type="ARBA" id="ARBA00049233"/>
    </source>
</evidence>
<comment type="caution">
    <text evidence="8">The sequence shown here is derived from an EMBL/GenBank/DDBJ whole genome shotgun (WGS) entry which is preliminary data.</text>
</comment>
<dbReference type="InterPro" id="IPR055170">
    <property type="entry name" value="GFO_IDH_MocA-like_dom"/>
</dbReference>
<dbReference type="Pfam" id="PF01408">
    <property type="entry name" value="GFO_IDH_MocA"/>
    <property type="match status" value="1"/>
</dbReference>
<sequence length="358" mass="39404">MASNVPTSTGLISSWFVEDLVLDRPDAKAKHIIQCIGSSSLDKGKEFAKKHCPNASPTIYGTYQEVYNNLDVDCVYIGTPHSFHKQNCLDAIAAGKNVLCEKAFTINAAEAKEVFDAAEKKGVYVHEAMWLRHRPLVVELRSLLFDDKVIGDVFRMSSDFSLLIDIPNLPDTSRYKDLNLGAGTLLDLGIYPLTWSFLALDPNKPGASEKPNVFATQTHIDGVEVTSSILLQYPSTGRQGVVTSTTMSGLRDPVVCRIQGTKGHVDVEGAAAAAPLSFTVYRRKPGTKSDTKDDFETKKYDYPKIGRGFIYEADNTAVDIAAGRKESAIMPWGETIRVMEIMDEIRKQGGTKYPQDQA</sequence>
<reference evidence="8" key="1">
    <citation type="submission" date="2022-10" db="EMBL/GenBank/DDBJ databases">
        <title>Culturing micro-colonial fungi from biological soil crusts in the Mojave desert and describing Neophaeococcomyces mojavensis, and introducing the new genera and species Taxawa tesnikishii.</title>
        <authorList>
            <person name="Kurbessoian T."/>
            <person name="Stajich J.E."/>
        </authorList>
    </citation>
    <scope>NUCLEOTIDE SEQUENCE</scope>
    <source>
        <strain evidence="8">TK_41</strain>
    </source>
</reference>
<comment type="similarity">
    <text evidence="1">Belongs to the Gfo/Idh/MocA family.</text>
</comment>
<dbReference type="SUPFAM" id="SSF55347">
    <property type="entry name" value="Glyceraldehyde-3-phosphate dehydrogenase-like, C-terminal domain"/>
    <property type="match status" value="1"/>
</dbReference>
<dbReference type="EMBL" id="JAPDRK010000021">
    <property type="protein sequence ID" value="KAJ9603563.1"/>
    <property type="molecule type" value="Genomic_DNA"/>
</dbReference>
<evidence type="ECO:0000259" key="7">
    <source>
        <dbReference type="Pfam" id="PF22725"/>
    </source>
</evidence>
<evidence type="ECO:0000256" key="2">
    <source>
        <dbReference type="ARBA" id="ARBA00023002"/>
    </source>
</evidence>
<evidence type="ECO:0000256" key="3">
    <source>
        <dbReference type="ARBA" id="ARBA00038984"/>
    </source>
</evidence>
<evidence type="ECO:0000313" key="8">
    <source>
        <dbReference type="EMBL" id="KAJ9603563.1"/>
    </source>
</evidence>
<dbReference type="InterPro" id="IPR036291">
    <property type="entry name" value="NAD(P)-bd_dom_sf"/>
</dbReference>
<name>A0AA39CCT1_9EURO</name>
<dbReference type="Proteomes" id="UP001172673">
    <property type="component" value="Unassembled WGS sequence"/>
</dbReference>
<dbReference type="Gene3D" id="3.40.50.720">
    <property type="entry name" value="NAD(P)-binding Rossmann-like Domain"/>
    <property type="match status" value="1"/>
</dbReference>
<dbReference type="PANTHER" id="PTHR22604:SF105">
    <property type="entry name" value="TRANS-1,2-DIHYDROBENZENE-1,2-DIOL DEHYDROGENASE"/>
    <property type="match status" value="1"/>
</dbReference>
<evidence type="ECO:0000256" key="4">
    <source>
        <dbReference type="ARBA" id="ARBA00042988"/>
    </source>
</evidence>
<dbReference type="GO" id="GO:0047837">
    <property type="term" value="F:D-xylose 1-dehydrogenase (NADP+) activity"/>
    <property type="evidence" value="ECO:0007669"/>
    <property type="project" value="UniProtKB-EC"/>
</dbReference>
<keyword evidence="9" id="KW-1185">Reference proteome</keyword>
<comment type="catalytic activity">
    <reaction evidence="5">
        <text>D-xylose + NADP(+) = D-xylono-1,5-lactone + NADPH + H(+)</text>
        <dbReference type="Rhea" id="RHEA:22000"/>
        <dbReference type="ChEBI" id="CHEBI:15378"/>
        <dbReference type="ChEBI" id="CHEBI:15867"/>
        <dbReference type="ChEBI" id="CHEBI:53455"/>
        <dbReference type="ChEBI" id="CHEBI:57783"/>
        <dbReference type="ChEBI" id="CHEBI:58349"/>
        <dbReference type="EC" id="1.1.1.179"/>
    </reaction>
</comment>
<protein>
    <recommendedName>
        <fullName evidence="3">D-xylose 1-dehydrogenase (NADP(+), D-xylono-1,5-lactone-forming)</fullName>
        <ecNumber evidence="3">1.1.1.179</ecNumber>
    </recommendedName>
    <alternativeName>
        <fullName evidence="4">D-xylose-NADP dehydrogenase</fullName>
    </alternativeName>
</protein>
<dbReference type="EC" id="1.1.1.179" evidence="3"/>
<evidence type="ECO:0000256" key="1">
    <source>
        <dbReference type="ARBA" id="ARBA00010928"/>
    </source>
</evidence>
<gene>
    <name evidence="8" type="ORF">H2200_011749</name>
</gene>
<dbReference type="InterPro" id="IPR000683">
    <property type="entry name" value="Gfo/Idh/MocA-like_OxRdtase_N"/>
</dbReference>
<organism evidence="8 9">
    <name type="scientific">Cladophialophora chaetospira</name>
    <dbReference type="NCBI Taxonomy" id="386627"/>
    <lineage>
        <taxon>Eukaryota</taxon>
        <taxon>Fungi</taxon>
        <taxon>Dikarya</taxon>
        <taxon>Ascomycota</taxon>
        <taxon>Pezizomycotina</taxon>
        <taxon>Eurotiomycetes</taxon>
        <taxon>Chaetothyriomycetidae</taxon>
        <taxon>Chaetothyriales</taxon>
        <taxon>Herpotrichiellaceae</taxon>
        <taxon>Cladophialophora</taxon>
    </lineage>
</organism>
<feature type="domain" description="Gfo/Idh/MocA-like oxidoreductase N-terminal" evidence="6">
    <location>
        <begin position="32"/>
        <end position="126"/>
    </location>
</feature>
<accession>A0AA39CCT1</accession>